<accession>A0ABV0G1X9</accession>
<proteinExistence type="predicted"/>
<dbReference type="Proteomes" id="UP001495147">
    <property type="component" value="Unassembled WGS sequence"/>
</dbReference>
<name>A0ABV0G1X9_9BURK</name>
<dbReference type="EMBL" id="JBDPZD010000002">
    <property type="protein sequence ID" value="MEO3691736.1"/>
    <property type="molecule type" value="Genomic_DNA"/>
</dbReference>
<keyword evidence="2" id="KW-1185">Reference proteome</keyword>
<dbReference type="RefSeq" id="WP_347704550.1">
    <property type="nucleotide sequence ID" value="NZ_JBDPZD010000002.1"/>
</dbReference>
<evidence type="ECO:0000313" key="2">
    <source>
        <dbReference type="Proteomes" id="UP001495147"/>
    </source>
</evidence>
<sequence length="296" mass="34213">MPTNLNIPSWDAQDKQGAFPYQVRNINSFSLTAYFPPIADWENQKLRTLLHDRLHDDASRLLRSAEFFSEDRLEQRTGTDYFSVQYDDDIYDFHVQCYNNRIVLEKRGVLLKTFHHWYHAAVPGAKNLFESMLSLMSTELRRNQSVTNVAYNFGFVCHDFSDGGRSLKNFQVLNRLITLVPGPGGEIAAMSDDPKEISRLDYKANCWDVDGDSRRRLTYAAKAPANRNYSGLWFDFGYGHDTYTDPETGFRQAGEPVLLLDEHERVYSFMWHRAVGGFMRSVLNRITFDTTASYIP</sequence>
<comment type="caution">
    <text evidence="1">The sequence shown here is derived from an EMBL/GenBank/DDBJ whole genome shotgun (WGS) entry which is preliminary data.</text>
</comment>
<evidence type="ECO:0000313" key="1">
    <source>
        <dbReference type="EMBL" id="MEO3691736.1"/>
    </source>
</evidence>
<gene>
    <name evidence="1" type="ORF">ABDJ85_09665</name>
</gene>
<protein>
    <submittedName>
        <fullName evidence="1">Uncharacterized protein</fullName>
    </submittedName>
</protein>
<reference evidence="1 2" key="1">
    <citation type="submission" date="2024-05" db="EMBL/GenBank/DDBJ databases">
        <title>Roseateles sp. DJS-2-20 16S ribosomal RNA gene Genome sequencing and assembly.</title>
        <authorList>
            <person name="Woo H."/>
        </authorList>
    </citation>
    <scope>NUCLEOTIDE SEQUENCE [LARGE SCALE GENOMIC DNA]</scope>
    <source>
        <strain evidence="1 2">DJS-2-20</strain>
    </source>
</reference>
<organism evidence="1 2">
    <name type="scientific">Roseateles paludis</name>
    <dbReference type="NCBI Taxonomy" id="3145238"/>
    <lineage>
        <taxon>Bacteria</taxon>
        <taxon>Pseudomonadati</taxon>
        <taxon>Pseudomonadota</taxon>
        <taxon>Betaproteobacteria</taxon>
        <taxon>Burkholderiales</taxon>
        <taxon>Sphaerotilaceae</taxon>
        <taxon>Roseateles</taxon>
    </lineage>
</organism>